<dbReference type="Pfam" id="PF24827">
    <property type="entry name" value="AstE_AspA_cat"/>
    <property type="match status" value="1"/>
</dbReference>
<dbReference type="Proteomes" id="UP000054058">
    <property type="component" value="Unassembled WGS sequence"/>
</dbReference>
<gene>
    <name evidence="5" type="primary">astE</name>
    <name evidence="9" type="ORF">MUS1_13650</name>
</gene>
<evidence type="ECO:0000313" key="10">
    <source>
        <dbReference type="Proteomes" id="UP000054058"/>
    </source>
</evidence>
<dbReference type="InterPro" id="IPR055438">
    <property type="entry name" value="AstE_AspA_cat"/>
</dbReference>
<feature type="binding site" evidence="5">
    <location>
        <position position="58"/>
    </location>
    <ligand>
        <name>Zn(2+)</name>
        <dbReference type="ChEBI" id="CHEBI:29105"/>
    </ligand>
</feature>
<dbReference type="GO" id="GO:0008270">
    <property type="term" value="F:zinc ion binding"/>
    <property type="evidence" value="ECO:0007669"/>
    <property type="project" value="UniProtKB-UniRule"/>
</dbReference>
<keyword evidence="10" id="KW-1185">Reference proteome</keyword>
<evidence type="ECO:0000259" key="7">
    <source>
        <dbReference type="Pfam" id="PF04952"/>
    </source>
</evidence>
<dbReference type="EMBL" id="JAMB01000007">
    <property type="protein sequence ID" value="ETX10623.1"/>
    <property type="molecule type" value="Genomic_DNA"/>
</dbReference>
<dbReference type="EC" id="3.5.1.96" evidence="5 6"/>
<name>X7E623_9GAMM</name>
<dbReference type="eggNOG" id="COG2988">
    <property type="taxonomic scope" value="Bacteria"/>
</dbReference>
<dbReference type="AlphaFoldDB" id="X7E623"/>
<reference evidence="9 10" key="1">
    <citation type="submission" date="2014-01" db="EMBL/GenBank/DDBJ databases">
        <title>Marinomonas ushuaiensis DSM 15871 Genome Sequencing.</title>
        <authorList>
            <person name="Lai Q."/>
            <person name="Shao Z.S."/>
        </authorList>
    </citation>
    <scope>NUCLEOTIDE SEQUENCE [LARGE SCALE GENOMIC DNA]</scope>
    <source>
        <strain evidence="9 10">DSM 15871</strain>
    </source>
</reference>
<proteinExistence type="inferred from homology"/>
<dbReference type="GO" id="GO:0016788">
    <property type="term" value="F:hydrolase activity, acting on ester bonds"/>
    <property type="evidence" value="ECO:0007669"/>
    <property type="project" value="UniProtKB-UniRule"/>
</dbReference>
<dbReference type="InterPro" id="IPR050178">
    <property type="entry name" value="AspA/AstE_fam"/>
</dbReference>
<feature type="binding site" evidence="5">
    <location>
        <position position="154"/>
    </location>
    <ligand>
        <name>Zn(2+)</name>
        <dbReference type="ChEBI" id="CHEBI:29105"/>
    </ligand>
</feature>
<dbReference type="CDD" id="cd03855">
    <property type="entry name" value="M14_ASTE"/>
    <property type="match status" value="1"/>
</dbReference>
<feature type="domain" description="AstE/AspA barrel-sandwich hybrid" evidence="7">
    <location>
        <begin position="256"/>
        <end position="329"/>
    </location>
</feature>
<evidence type="ECO:0000259" key="8">
    <source>
        <dbReference type="Pfam" id="PF24827"/>
    </source>
</evidence>
<dbReference type="GO" id="GO:0019544">
    <property type="term" value="P:L-arginine catabolic process to L-glutamate"/>
    <property type="evidence" value="ECO:0007669"/>
    <property type="project" value="UniProtKB-UniRule"/>
</dbReference>
<evidence type="ECO:0000313" key="9">
    <source>
        <dbReference type="EMBL" id="ETX10623.1"/>
    </source>
</evidence>
<keyword evidence="1 5" id="KW-0056">Arginine metabolism</keyword>
<dbReference type="Pfam" id="PF04952">
    <property type="entry name" value="AstE_AspA_hybrid"/>
    <property type="match status" value="1"/>
</dbReference>
<keyword evidence="4 5" id="KW-0862">Zinc</keyword>
<dbReference type="GO" id="GO:0009017">
    <property type="term" value="F:succinylglutamate desuccinylase activity"/>
    <property type="evidence" value="ECO:0007669"/>
    <property type="project" value="UniProtKB-UniRule"/>
</dbReference>
<evidence type="ECO:0000256" key="6">
    <source>
        <dbReference type="NCBIfam" id="TIGR03242"/>
    </source>
</evidence>
<sequence length="338" mass="37394">MAILNNDFLALTLANQDGLAPFQFSFPSGIGFVEETGILRLEPKEKSSINLVLSVGIHGNETGPIELLNSLVKSILNGQLKLSIRLLVIIGNPVAANLAKRFCDVNLNRLFSGAWKSYEGFEAKRAKRLELAVSDFYAMANSGSEQMRLHYDLHTAIRGSVHEKFAVSPFVENAIYNKAQFGFLASSGIQAVLLSHQPTTTFSYYSYSVHGAHSFTVELGKVCSFGQNDLSRFADLEKSLIFLIENSVLSQKPLSDVNVFSVLNDLIKDDESYELSINDDVKNFTQFEKDYVLANSKKSQYQVEKTGDAIVFPNTNLPVGQRAGLIVRPIEIENLQLA</sequence>
<dbReference type="GO" id="GO:0019545">
    <property type="term" value="P:L-arginine catabolic process to succinate"/>
    <property type="evidence" value="ECO:0007669"/>
    <property type="project" value="UniProtKB-UniRule"/>
</dbReference>
<dbReference type="RefSeq" id="WP_036161606.1">
    <property type="nucleotide sequence ID" value="NZ_JAMB01000007.1"/>
</dbReference>
<comment type="cofactor">
    <cofactor evidence="5">
        <name>Zn(2+)</name>
        <dbReference type="ChEBI" id="CHEBI:29105"/>
    </cofactor>
    <text evidence="5">Binds 1 zinc ion per subunit.</text>
</comment>
<dbReference type="InterPro" id="IPR007036">
    <property type="entry name" value="Aste_AspA_hybrid_dom"/>
</dbReference>
<evidence type="ECO:0000256" key="3">
    <source>
        <dbReference type="ARBA" id="ARBA00022801"/>
    </source>
</evidence>
<comment type="function">
    <text evidence="5">Transforms N(2)-succinylglutamate into succinate and glutamate.</text>
</comment>
<dbReference type="PANTHER" id="PTHR15162:SF7">
    <property type="entry name" value="SUCCINYLGLUTAMATE DESUCCINYLASE"/>
    <property type="match status" value="1"/>
</dbReference>
<feature type="active site" evidence="5">
    <location>
        <position position="218"/>
    </location>
</feature>
<comment type="pathway">
    <text evidence="5">Amino-acid degradation; L-arginine degradation via AST pathway; L-glutamate and succinate from L-arginine: step 5/5.</text>
</comment>
<dbReference type="InterPro" id="IPR016681">
    <property type="entry name" value="SuccinylGlu_desuccinylase"/>
</dbReference>
<dbReference type="SUPFAM" id="SSF53187">
    <property type="entry name" value="Zn-dependent exopeptidases"/>
    <property type="match status" value="1"/>
</dbReference>
<comment type="similarity">
    <text evidence="5">Belongs to the AspA/AstE family. Succinylglutamate desuccinylase subfamily.</text>
</comment>
<dbReference type="UniPathway" id="UPA00185">
    <property type="reaction ID" value="UER00283"/>
</dbReference>
<keyword evidence="2 5" id="KW-0479">Metal-binding</keyword>
<dbReference type="HAMAP" id="MF_00767">
    <property type="entry name" value="Arg_catab_AstE"/>
    <property type="match status" value="1"/>
</dbReference>
<dbReference type="PANTHER" id="PTHR15162">
    <property type="entry name" value="ASPARTOACYLASE"/>
    <property type="match status" value="1"/>
</dbReference>
<keyword evidence="3 5" id="KW-0378">Hydrolase</keyword>
<protein>
    <recommendedName>
        <fullName evidence="5 6">Succinylglutamate desuccinylase</fullName>
        <ecNumber evidence="5 6">3.5.1.96</ecNumber>
    </recommendedName>
</protein>
<dbReference type="Gene3D" id="2.40.50.630">
    <property type="match status" value="1"/>
</dbReference>
<evidence type="ECO:0000256" key="2">
    <source>
        <dbReference type="ARBA" id="ARBA00022723"/>
    </source>
</evidence>
<organism evidence="9 10">
    <name type="scientific">Marinomonas ushuaiensis DSM 15871</name>
    <dbReference type="NCBI Taxonomy" id="1122207"/>
    <lineage>
        <taxon>Bacteria</taxon>
        <taxon>Pseudomonadati</taxon>
        <taxon>Pseudomonadota</taxon>
        <taxon>Gammaproteobacteria</taxon>
        <taxon>Oceanospirillales</taxon>
        <taxon>Oceanospirillaceae</taxon>
        <taxon>Marinomonas</taxon>
    </lineage>
</organism>
<accession>X7E623</accession>
<dbReference type="STRING" id="1122207.MUS1_13650"/>
<evidence type="ECO:0000256" key="4">
    <source>
        <dbReference type="ARBA" id="ARBA00022833"/>
    </source>
</evidence>
<dbReference type="NCBIfam" id="TIGR03242">
    <property type="entry name" value="arg_catab_astE"/>
    <property type="match status" value="1"/>
</dbReference>
<dbReference type="Gene3D" id="3.40.630.10">
    <property type="entry name" value="Zn peptidases"/>
    <property type="match status" value="1"/>
</dbReference>
<comment type="catalytic activity">
    <reaction evidence="5">
        <text>N-succinyl-L-glutamate + H2O = L-glutamate + succinate</text>
        <dbReference type="Rhea" id="RHEA:15169"/>
        <dbReference type="ChEBI" id="CHEBI:15377"/>
        <dbReference type="ChEBI" id="CHEBI:29985"/>
        <dbReference type="ChEBI" id="CHEBI:30031"/>
        <dbReference type="ChEBI" id="CHEBI:58763"/>
        <dbReference type="EC" id="3.5.1.96"/>
    </reaction>
</comment>
<comment type="caution">
    <text evidence="9">The sequence shown here is derived from an EMBL/GenBank/DDBJ whole genome shotgun (WGS) entry which is preliminary data.</text>
</comment>
<dbReference type="NCBIfam" id="NF003706">
    <property type="entry name" value="PRK05324.1"/>
    <property type="match status" value="1"/>
</dbReference>
<evidence type="ECO:0000256" key="1">
    <source>
        <dbReference type="ARBA" id="ARBA00022503"/>
    </source>
</evidence>
<dbReference type="OrthoDB" id="5290473at2"/>
<feature type="domain" description="Succinylglutamate desuccinylase/Aspartoacylase catalytic" evidence="8">
    <location>
        <begin position="50"/>
        <end position="241"/>
    </location>
</feature>
<dbReference type="PATRIC" id="fig|1122207.3.peg.1872"/>
<evidence type="ECO:0000256" key="5">
    <source>
        <dbReference type="HAMAP-Rule" id="MF_00767"/>
    </source>
</evidence>
<feature type="binding site" evidence="5">
    <location>
        <position position="61"/>
    </location>
    <ligand>
        <name>Zn(2+)</name>
        <dbReference type="ChEBI" id="CHEBI:29105"/>
    </ligand>
</feature>